<evidence type="ECO:0000313" key="15">
    <source>
        <dbReference type="Proteomes" id="UP001155280"/>
    </source>
</evidence>
<keyword evidence="2" id="KW-0808">Transferase</keyword>
<dbReference type="GO" id="GO:0004792">
    <property type="term" value="F:thiosulfate-cyanide sulfurtransferase activity"/>
    <property type="evidence" value="ECO:0007669"/>
    <property type="project" value="TreeGrafter"/>
</dbReference>
<evidence type="ECO:0000256" key="5">
    <source>
        <dbReference type="ARBA" id="ARBA00052218"/>
    </source>
</evidence>
<evidence type="ECO:0000256" key="2">
    <source>
        <dbReference type="ARBA" id="ARBA00022679"/>
    </source>
</evidence>
<dbReference type="CDD" id="cd00158">
    <property type="entry name" value="RHOD"/>
    <property type="match status" value="1"/>
</dbReference>
<proteinExistence type="inferred from homology"/>
<dbReference type="CDD" id="cd00757">
    <property type="entry name" value="ThiF_MoeB_HesA_family"/>
    <property type="match status" value="1"/>
</dbReference>
<evidence type="ECO:0000259" key="13">
    <source>
        <dbReference type="PROSITE" id="PS50206"/>
    </source>
</evidence>
<dbReference type="GO" id="GO:0061605">
    <property type="term" value="F:molybdopterin-synthase adenylyltransferase activity"/>
    <property type="evidence" value="ECO:0007669"/>
    <property type="project" value="UniProtKB-EC"/>
</dbReference>
<dbReference type="PANTHER" id="PTHR10953:SF102">
    <property type="entry name" value="ADENYLYLTRANSFERASE AND SULFURTRANSFERASE MOCS3"/>
    <property type="match status" value="1"/>
</dbReference>
<feature type="domain" description="Rhodanese" evidence="13">
    <location>
        <begin position="278"/>
        <end position="343"/>
    </location>
</feature>
<dbReference type="EMBL" id="JANCNS010000002">
    <property type="protein sequence ID" value="MCP9199958.1"/>
    <property type="molecule type" value="Genomic_DNA"/>
</dbReference>
<dbReference type="InterPro" id="IPR001763">
    <property type="entry name" value="Rhodanese-like_dom"/>
</dbReference>
<evidence type="ECO:0000256" key="7">
    <source>
        <dbReference type="ARBA" id="ARBA00063809"/>
    </source>
</evidence>
<dbReference type="Proteomes" id="UP001155280">
    <property type="component" value="Unassembled WGS sequence"/>
</dbReference>
<dbReference type="Pfam" id="PF00581">
    <property type="entry name" value="Rhodanese"/>
    <property type="match status" value="1"/>
</dbReference>
<evidence type="ECO:0000256" key="10">
    <source>
        <dbReference type="ARBA" id="ARBA00075110"/>
    </source>
</evidence>
<evidence type="ECO:0000256" key="3">
    <source>
        <dbReference type="ARBA" id="ARBA00022741"/>
    </source>
</evidence>
<evidence type="ECO:0000256" key="4">
    <source>
        <dbReference type="ARBA" id="ARBA00022840"/>
    </source>
</evidence>
<organism evidence="14 15">
    <name type="scientific">Christiangramia oceanisediminis</name>
    <dbReference type="NCBI Taxonomy" id="2920386"/>
    <lineage>
        <taxon>Bacteria</taxon>
        <taxon>Pseudomonadati</taxon>
        <taxon>Bacteroidota</taxon>
        <taxon>Flavobacteriia</taxon>
        <taxon>Flavobacteriales</taxon>
        <taxon>Flavobacteriaceae</taxon>
        <taxon>Christiangramia</taxon>
    </lineage>
</organism>
<dbReference type="GO" id="GO:0005829">
    <property type="term" value="C:cytosol"/>
    <property type="evidence" value="ECO:0007669"/>
    <property type="project" value="TreeGrafter"/>
</dbReference>
<gene>
    <name evidence="14" type="ORF">MKO06_08575</name>
</gene>
<dbReference type="FunFam" id="3.40.50.720:FF:000033">
    <property type="entry name" value="Adenylyltransferase and sulfurtransferase MOCS3"/>
    <property type="match status" value="1"/>
</dbReference>
<accession>A0A9X2IAJ5</accession>
<comment type="catalytic activity">
    <reaction evidence="5">
        <text>[molybdopterin-synthase sulfur-carrier protein]-C-terminal Gly-Gly + ATP + H(+) = [molybdopterin-synthase sulfur-carrier protein]-C-terminal Gly-Gly-AMP + diphosphate</text>
        <dbReference type="Rhea" id="RHEA:43616"/>
        <dbReference type="Rhea" id="RHEA-COMP:12159"/>
        <dbReference type="Rhea" id="RHEA-COMP:12202"/>
        <dbReference type="ChEBI" id="CHEBI:15378"/>
        <dbReference type="ChEBI" id="CHEBI:30616"/>
        <dbReference type="ChEBI" id="CHEBI:33019"/>
        <dbReference type="ChEBI" id="CHEBI:90618"/>
        <dbReference type="ChEBI" id="CHEBI:90778"/>
        <dbReference type="EC" id="2.7.7.80"/>
    </reaction>
</comment>
<dbReference type="RefSeq" id="WP_241551769.1">
    <property type="nucleotide sequence ID" value="NZ_JANCNS010000002.1"/>
</dbReference>
<dbReference type="EC" id="2.7.7.80" evidence="8"/>
<keyword evidence="4" id="KW-0067">ATP-binding</keyword>
<reference evidence="14" key="1">
    <citation type="submission" date="2022-07" db="EMBL/GenBank/DDBJ databases">
        <title>Gramela sediminis sp. nov., isolated from deep-sea sediment of the Indian Ocean.</title>
        <authorList>
            <person name="Shi H."/>
        </authorList>
    </citation>
    <scope>NUCLEOTIDE SEQUENCE</scope>
    <source>
        <strain evidence="14">GC03-9</strain>
    </source>
</reference>
<dbReference type="Pfam" id="PF00899">
    <property type="entry name" value="ThiF"/>
    <property type="match status" value="1"/>
</dbReference>
<evidence type="ECO:0000256" key="9">
    <source>
        <dbReference type="ARBA" id="ARBA00073635"/>
    </source>
</evidence>
<sequence length="352" mass="39027">MMRYDRQIQLDSIGVSGQEKLQKASVLIVGVGGLGCPAAQYLAGAGVGRIGLMDHDRVSLSNLHRQILFTEADIGRPKAFVAAEKLGGLNSEIQIDTIEEALTITNAETIFRSYDIILDGTDNFEIKYLINDACILTGKTWVYASIFKNEGQLSVFNFQDGPSYRCLFPKTTRENISCEATGVLGVTAGLLGVLQAVEVLKLILGIGEVLAGKLKVLNSLSGQYQVLKITKRPEEIDQIYKSGIQPVKLECKLADESRIYLDIREEFEQPKLDSEKVIKIPLSQLDERLWEIPKEEEVLVFCQSGKRSRKIVDLLNSEYGFKNLKNVEGGIDNIISKESEANHSNASKTERI</sequence>
<dbReference type="SMART" id="SM00450">
    <property type="entry name" value="RHOD"/>
    <property type="match status" value="1"/>
</dbReference>
<dbReference type="Gene3D" id="3.40.50.720">
    <property type="entry name" value="NAD(P)-binding Rossmann-like Domain"/>
    <property type="match status" value="1"/>
</dbReference>
<dbReference type="PROSITE" id="PS50206">
    <property type="entry name" value="RHODANESE_3"/>
    <property type="match status" value="1"/>
</dbReference>
<evidence type="ECO:0000256" key="8">
    <source>
        <dbReference type="ARBA" id="ARBA00066884"/>
    </source>
</evidence>
<dbReference type="GO" id="GO:0005524">
    <property type="term" value="F:ATP binding"/>
    <property type="evidence" value="ECO:0007669"/>
    <property type="project" value="UniProtKB-KW"/>
</dbReference>
<keyword evidence="3" id="KW-0547">Nucleotide-binding</keyword>
<keyword evidence="15" id="KW-1185">Reference proteome</keyword>
<dbReference type="InterPro" id="IPR035985">
    <property type="entry name" value="Ubiquitin-activating_enz"/>
</dbReference>
<comment type="function">
    <text evidence="6">Catalyzes the adenylation by ATP of the carboxyl group of the C-terminal glycine of sulfur carrier protein MoaD.</text>
</comment>
<dbReference type="SUPFAM" id="SSF69572">
    <property type="entry name" value="Activating enzymes of the ubiquitin-like proteins"/>
    <property type="match status" value="1"/>
</dbReference>
<protein>
    <recommendedName>
        <fullName evidence="9">Molybdopterin-synthase adenylyltransferase</fullName>
        <ecNumber evidence="8">2.7.7.80</ecNumber>
    </recommendedName>
    <alternativeName>
        <fullName evidence="12">MoaD protein adenylase</fullName>
    </alternativeName>
    <alternativeName>
        <fullName evidence="10">Molybdopterin-converting factor subunit 1 adenylase</fullName>
    </alternativeName>
    <alternativeName>
        <fullName evidence="11">Sulfur carrier protein MoaD adenylyltransferase</fullName>
    </alternativeName>
</protein>
<dbReference type="GO" id="GO:0008146">
    <property type="term" value="F:sulfotransferase activity"/>
    <property type="evidence" value="ECO:0007669"/>
    <property type="project" value="TreeGrafter"/>
</dbReference>
<evidence type="ECO:0000256" key="12">
    <source>
        <dbReference type="ARBA" id="ARBA00078531"/>
    </source>
</evidence>
<comment type="caution">
    <text evidence="14">The sequence shown here is derived from an EMBL/GenBank/DDBJ whole genome shotgun (WGS) entry which is preliminary data.</text>
</comment>
<dbReference type="InterPro" id="IPR045886">
    <property type="entry name" value="ThiF/MoeB/HesA"/>
</dbReference>
<evidence type="ECO:0000256" key="11">
    <source>
        <dbReference type="ARBA" id="ARBA00075328"/>
    </source>
</evidence>
<evidence type="ECO:0000313" key="14">
    <source>
        <dbReference type="EMBL" id="MCP9199958.1"/>
    </source>
</evidence>
<comment type="similarity">
    <text evidence="1">Belongs to the HesA/MoeB/ThiF family.</text>
</comment>
<evidence type="ECO:0000256" key="6">
    <source>
        <dbReference type="ARBA" id="ARBA00055169"/>
    </source>
</evidence>
<comment type="subunit">
    <text evidence="7">Homodimer. Forms a stable heterotetrameric complex of 2 MoeB and 2 MoaD during adenylation of MoaD.</text>
</comment>
<dbReference type="PANTHER" id="PTHR10953">
    <property type="entry name" value="UBIQUITIN-ACTIVATING ENZYME E1"/>
    <property type="match status" value="1"/>
</dbReference>
<name>A0A9X2IAJ5_9FLAO</name>
<dbReference type="AlphaFoldDB" id="A0A9X2IAJ5"/>
<evidence type="ECO:0000256" key="1">
    <source>
        <dbReference type="ARBA" id="ARBA00009919"/>
    </source>
</evidence>
<dbReference type="Gene3D" id="3.40.250.10">
    <property type="entry name" value="Rhodanese-like domain"/>
    <property type="match status" value="1"/>
</dbReference>
<dbReference type="InterPro" id="IPR000594">
    <property type="entry name" value="ThiF_NAD_FAD-bd"/>
</dbReference>
<dbReference type="GO" id="GO:0008641">
    <property type="term" value="F:ubiquitin-like modifier activating enzyme activity"/>
    <property type="evidence" value="ECO:0007669"/>
    <property type="project" value="InterPro"/>
</dbReference>
<dbReference type="InterPro" id="IPR036873">
    <property type="entry name" value="Rhodanese-like_dom_sf"/>
</dbReference>